<evidence type="ECO:0000313" key="2">
    <source>
        <dbReference type="EMBL" id="CAB3774052.1"/>
    </source>
</evidence>
<dbReference type="RefSeq" id="WP_175232841.1">
    <property type="nucleotide sequence ID" value="NZ_JBHTEA010000007.1"/>
</dbReference>
<keyword evidence="3" id="KW-1185">Reference proteome</keyword>
<feature type="region of interest" description="Disordered" evidence="1">
    <location>
        <begin position="1"/>
        <end position="43"/>
    </location>
</feature>
<evidence type="ECO:0000256" key="1">
    <source>
        <dbReference type="SAM" id="MobiDB-lite"/>
    </source>
</evidence>
<dbReference type="AlphaFoldDB" id="A0A6J5F8S9"/>
<protein>
    <submittedName>
        <fullName evidence="2">Uncharacterized protein</fullName>
    </submittedName>
</protein>
<organism evidence="2 3">
    <name type="scientific">Paraburkholderia humisilvae</name>
    <dbReference type="NCBI Taxonomy" id="627669"/>
    <lineage>
        <taxon>Bacteria</taxon>
        <taxon>Pseudomonadati</taxon>
        <taxon>Pseudomonadota</taxon>
        <taxon>Betaproteobacteria</taxon>
        <taxon>Burkholderiales</taxon>
        <taxon>Burkholderiaceae</taxon>
        <taxon>Paraburkholderia</taxon>
    </lineage>
</organism>
<sequence>MTDDQVDTVEMAENRKRREAGAPATESGAAVAPEQNTTAIDADGDLLQKSWGKRVWARLGAWGVHTHVRHPRPE</sequence>
<proteinExistence type="predicted"/>
<name>A0A6J5F8S9_9BURK</name>
<gene>
    <name evidence="2" type="ORF">LMG29542_07571</name>
</gene>
<reference evidence="2 3" key="1">
    <citation type="submission" date="2020-04" db="EMBL/GenBank/DDBJ databases">
        <authorList>
            <person name="De Canck E."/>
        </authorList>
    </citation>
    <scope>NUCLEOTIDE SEQUENCE [LARGE SCALE GENOMIC DNA]</scope>
    <source>
        <strain evidence="2 3">LMG 29542</strain>
    </source>
</reference>
<accession>A0A6J5F8S9</accession>
<dbReference type="Proteomes" id="UP000494363">
    <property type="component" value="Unassembled WGS sequence"/>
</dbReference>
<evidence type="ECO:0000313" key="3">
    <source>
        <dbReference type="Proteomes" id="UP000494363"/>
    </source>
</evidence>
<dbReference type="EMBL" id="CADIKH010000095">
    <property type="protein sequence ID" value="CAB3774052.1"/>
    <property type="molecule type" value="Genomic_DNA"/>
</dbReference>